<dbReference type="RefSeq" id="WP_013178925.1">
    <property type="nucleotide sequence ID" value="NC_014221.1"/>
</dbReference>
<dbReference type="STRING" id="649638.Trad_2454"/>
<dbReference type="KEGG" id="tra:Trad_2454"/>
<dbReference type="EMBL" id="CP002049">
    <property type="protein sequence ID" value="ADI15563.1"/>
    <property type="molecule type" value="Genomic_DNA"/>
</dbReference>
<dbReference type="HOGENOM" id="CLU_129890_0_1_0"/>
<dbReference type="InterPro" id="IPR052919">
    <property type="entry name" value="TA_system_RNase"/>
</dbReference>
<dbReference type="InterPro" id="IPR041705">
    <property type="entry name" value="PIN_Sll0205"/>
</dbReference>
<dbReference type="SUPFAM" id="SSF88723">
    <property type="entry name" value="PIN domain-like"/>
    <property type="match status" value="1"/>
</dbReference>
<gene>
    <name evidence="2" type="ordered locus">Trad_2454</name>
</gene>
<evidence type="ECO:0000313" key="2">
    <source>
        <dbReference type="EMBL" id="ADI15563.1"/>
    </source>
</evidence>
<accession>D7CTA0</accession>
<dbReference type="Proteomes" id="UP000000379">
    <property type="component" value="Chromosome"/>
</dbReference>
<dbReference type="InterPro" id="IPR002716">
    <property type="entry name" value="PIN_dom"/>
</dbReference>
<dbReference type="InterPro" id="IPR029060">
    <property type="entry name" value="PIN-like_dom_sf"/>
</dbReference>
<organism evidence="2 3">
    <name type="scientific">Truepera radiovictrix (strain DSM 17093 / CIP 108686 / LMG 22925 / RQ-24)</name>
    <dbReference type="NCBI Taxonomy" id="649638"/>
    <lineage>
        <taxon>Bacteria</taxon>
        <taxon>Thermotogati</taxon>
        <taxon>Deinococcota</taxon>
        <taxon>Deinococci</taxon>
        <taxon>Trueperales</taxon>
        <taxon>Trueperaceae</taxon>
        <taxon>Truepera</taxon>
    </lineage>
</organism>
<dbReference type="Gene3D" id="3.40.50.1010">
    <property type="entry name" value="5'-nuclease"/>
    <property type="match status" value="1"/>
</dbReference>
<name>D7CTA0_TRURR</name>
<dbReference type="PANTHER" id="PTHR36173:SF2">
    <property type="entry name" value="RIBONUCLEASE VAPC16"/>
    <property type="match status" value="1"/>
</dbReference>
<evidence type="ECO:0000259" key="1">
    <source>
        <dbReference type="Pfam" id="PF01850"/>
    </source>
</evidence>
<dbReference type="CDD" id="cd09872">
    <property type="entry name" value="PIN_Sll0205-like"/>
    <property type="match status" value="1"/>
</dbReference>
<proteinExistence type="predicted"/>
<dbReference type="OrthoDB" id="9798990at2"/>
<dbReference type="PANTHER" id="PTHR36173">
    <property type="entry name" value="RIBONUCLEASE VAPC16-RELATED"/>
    <property type="match status" value="1"/>
</dbReference>
<keyword evidence="3" id="KW-1185">Reference proteome</keyword>
<sequence>MRLLLDTHALAWAVGAPQLLSRRALALLSEPQHTLLVSPVSLWEMSIKYRAGRWPEVAPFVDEQQYTAFAKRLGLEELPIRIPHARLAGQFDTEHKDPFDRLLAAQALLEGVPLVSKDPALSTFPVAIEW</sequence>
<dbReference type="eggNOG" id="COG3744">
    <property type="taxonomic scope" value="Bacteria"/>
</dbReference>
<feature type="domain" description="PIN" evidence="1">
    <location>
        <begin position="4"/>
        <end position="122"/>
    </location>
</feature>
<reference evidence="2 3" key="2">
    <citation type="journal article" date="2011" name="Stand. Genomic Sci.">
        <title>Complete genome sequence of Truepera radiovictrix type strain (RQ-24).</title>
        <authorList>
            <person name="Ivanova N."/>
            <person name="Rohde C."/>
            <person name="Munk C."/>
            <person name="Nolan M."/>
            <person name="Lucas S."/>
            <person name="Del Rio T.G."/>
            <person name="Tice H."/>
            <person name="Deshpande S."/>
            <person name="Cheng J.F."/>
            <person name="Tapia R."/>
            <person name="Han C."/>
            <person name="Goodwin L."/>
            <person name="Pitluck S."/>
            <person name="Liolios K."/>
            <person name="Mavromatis K."/>
            <person name="Mikhailova N."/>
            <person name="Pati A."/>
            <person name="Chen A."/>
            <person name="Palaniappan K."/>
            <person name="Land M."/>
            <person name="Hauser L."/>
            <person name="Chang Y.J."/>
            <person name="Jeffries C.D."/>
            <person name="Brambilla E."/>
            <person name="Rohde M."/>
            <person name="Goker M."/>
            <person name="Tindall B.J."/>
            <person name="Woyke T."/>
            <person name="Bristow J."/>
            <person name="Eisen J.A."/>
            <person name="Markowitz V."/>
            <person name="Hugenholtz P."/>
            <person name="Kyrpides N.C."/>
            <person name="Klenk H.P."/>
            <person name="Lapidus A."/>
        </authorList>
    </citation>
    <scope>NUCLEOTIDE SEQUENCE [LARGE SCALE GENOMIC DNA]</scope>
    <source>
        <strain evidence="3">DSM 17093 / CIP 108686 / LMG 22925 / RQ-24</strain>
    </source>
</reference>
<dbReference type="Pfam" id="PF01850">
    <property type="entry name" value="PIN"/>
    <property type="match status" value="1"/>
</dbReference>
<dbReference type="AlphaFoldDB" id="D7CTA0"/>
<protein>
    <submittedName>
        <fullName evidence="2">PilT protein domain protein</fullName>
    </submittedName>
</protein>
<reference evidence="3" key="1">
    <citation type="submission" date="2010-05" db="EMBL/GenBank/DDBJ databases">
        <title>The complete genome of Truepera radiovictris DSM 17093.</title>
        <authorList>
            <consortium name="US DOE Joint Genome Institute (JGI-PGF)"/>
            <person name="Lucas S."/>
            <person name="Copeland A."/>
            <person name="Lapidus A."/>
            <person name="Glavina del Rio T."/>
            <person name="Dalin E."/>
            <person name="Tice H."/>
            <person name="Bruce D."/>
            <person name="Goodwin L."/>
            <person name="Pitluck S."/>
            <person name="Kyrpides N."/>
            <person name="Mavromatis K."/>
            <person name="Ovchinnikova G."/>
            <person name="Munk A.C."/>
            <person name="Detter J.C."/>
            <person name="Han C."/>
            <person name="Tapia R."/>
            <person name="Land M."/>
            <person name="Hauser L."/>
            <person name="Markowitz V."/>
            <person name="Cheng J.-F."/>
            <person name="Hugenholtz P."/>
            <person name="Woyke T."/>
            <person name="Wu D."/>
            <person name="Tindall B."/>
            <person name="Pomrenke H.G."/>
            <person name="Brambilla E."/>
            <person name="Klenk H.-P."/>
            <person name="Eisen J.A."/>
        </authorList>
    </citation>
    <scope>NUCLEOTIDE SEQUENCE [LARGE SCALE GENOMIC DNA]</scope>
    <source>
        <strain evidence="3">DSM 17093 / CIP 108686 / LMG 22925 / RQ-24</strain>
    </source>
</reference>
<evidence type="ECO:0000313" key="3">
    <source>
        <dbReference type="Proteomes" id="UP000000379"/>
    </source>
</evidence>